<feature type="transmembrane region" description="Helical" evidence="1">
    <location>
        <begin position="107"/>
        <end position="123"/>
    </location>
</feature>
<evidence type="ECO:0000313" key="2">
    <source>
        <dbReference type="EMBL" id="MBW80360.1"/>
    </source>
</evidence>
<reference evidence="2" key="1">
    <citation type="submission" date="2018-01" db="EMBL/GenBank/DDBJ databases">
        <title>An insight into the sialome of Amazonian anophelines.</title>
        <authorList>
            <person name="Ribeiro J.M."/>
            <person name="Scarpassa V."/>
            <person name="Calvo E."/>
        </authorList>
    </citation>
    <scope>NUCLEOTIDE SEQUENCE</scope>
</reference>
<dbReference type="EMBL" id="GGFL01016182">
    <property type="protein sequence ID" value="MBW80360.1"/>
    <property type="molecule type" value="Transcribed_RNA"/>
</dbReference>
<proteinExistence type="predicted"/>
<keyword evidence="1" id="KW-0812">Transmembrane</keyword>
<accession>A0A2M4DS13</accession>
<sequence>MIARSCIVLLPYLVSKFCSSVGFFQFFQSSLLRPDVFRLLVQFIQLSYLTIARLLTISMVKCSCNTHPSHCCSSCKRFSISFFLPFHSLSASTAGYSRCSTDSGDSFRFFLLLLQTWVLYAFVKFSSKG</sequence>
<feature type="transmembrane region" description="Helical" evidence="1">
    <location>
        <begin position="7"/>
        <end position="27"/>
    </location>
</feature>
<keyword evidence="1" id="KW-0472">Membrane</keyword>
<protein>
    <submittedName>
        <fullName evidence="2">Putative membrane protein</fullName>
    </submittedName>
</protein>
<feature type="transmembrane region" description="Helical" evidence="1">
    <location>
        <begin position="39"/>
        <end position="57"/>
    </location>
</feature>
<keyword evidence="1" id="KW-1133">Transmembrane helix</keyword>
<organism evidence="2">
    <name type="scientific">Anopheles darlingi</name>
    <name type="common">Mosquito</name>
    <dbReference type="NCBI Taxonomy" id="43151"/>
    <lineage>
        <taxon>Eukaryota</taxon>
        <taxon>Metazoa</taxon>
        <taxon>Ecdysozoa</taxon>
        <taxon>Arthropoda</taxon>
        <taxon>Hexapoda</taxon>
        <taxon>Insecta</taxon>
        <taxon>Pterygota</taxon>
        <taxon>Neoptera</taxon>
        <taxon>Endopterygota</taxon>
        <taxon>Diptera</taxon>
        <taxon>Nematocera</taxon>
        <taxon>Culicoidea</taxon>
        <taxon>Culicidae</taxon>
        <taxon>Anophelinae</taxon>
        <taxon>Anopheles</taxon>
    </lineage>
</organism>
<dbReference type="AlphaFoldDB" id="A0A2M4DS13"/>
<name>A0A2M4DS13_ANODA</name>
<evidence type="ECO:0000256" key="1">
    <source>
        <dbReference type="SAM" id="Phobius"/>
    </source>
</evidence>